<dbReference type="EMBL" id="KQ420696">
    <property type="protein sequence ID" value="KOF79571.1"/>
    <property type="molecule type" value="Genomic_DNA"/>
</dbReference>
<sequence length="295" mass="34828">MDSPRFEMMKLLSKDYFVQYLQENKLISQDKRCSCRNEMSVLPFQRATDGVTWRCRKCKKTVSIRKNTFLERSQLPVFKIFSIILDFICEMPVSSSMSMNNVSKCTAIQWYQYCREICSKILIRNRKKLGGPNHVVEVKKCLMFKDNNQVEHVEQSFWVVGFYDNTQKIGYMQHIPDTKAETVEAVIMENVVQGSIIFTDEWASYRELQRLGYIHNTVDHSRNFVDPESGATTNHVEAYCSRIKSKLKYKSGSSGNMRWLHVEEAVYREFYHMKCDKSWENYKTFINHIAEIYPQ</sequence>
<dbReference type="AlphaFoldDB" id="A0A0L8GR78"/>
<name>A0A0L8GR78_OCTBM</name>
<dbReference type="InterPro" id="IPR053164">
    <property type="entry name" value="IS1016-like_transposase"/>
</dbReference>
<evidence type="ECO:0000259" key="1">
    <source>
        <dbReference type="SMART" id="SM01126"/>
    </source>
</evidence>
<feature type="domain" description="ISXO2-like transposase" evidence="1">
    <location>
        <begin position="128"/>
        <end position="270"/>
    </location>
</feature>
<gene>
    <name evidence="2" type="ORF">OCBIM_22029276mg</name>
</gene>
<dbReference type="SMART" id="SM01126">
    <property type="entry name" value="DDE_Tnp_IS1595"/>
    <property type="match status" value="1"/>
</dbReference>
<dbReference type="PANTHER" id="PTHR47163">
    <property type="entry name" value="DDE_TNP_IS1595 DOMAIN-CONTAINING PROTEIN"/>
    <property type="match status" value="1"/>
</dbReference>
<dbReference type="KEGG" id="obi:106875185"/>
<dbReference type="PANTHER" id="PTHR47163:SF2">
    <property type="entry name" value="SI:DKEY-17M8.2"/>
    <property type="match status" value="1"/>
</dbReference>
<reference evidence="2" key="1">
    <citation type="submission" date="2015-07" db="EMBL/GenBank/DDBJ databases">
        <title>MeaNS - Measles Nucleotide Surveillance Program.</title>
        <authorList>
            <person name="Tran T."/>
            <person name="Druce J."/>
        </authorList>
    </citation>
    <scope>NUCLEOTIDE SEQUENCE</scope>
    <source>
        <strain evidence="2">UCB-OBI-ISO-001</strain>
        <tissue evidence="2">Gonad</tissue>
    </source>
</reference>
<protein>
    <recommendedName>
        <fullName evidence="1">ISXO2-like transposase domain-containing protein</fullName>
    </recommendedName>
</protein>
<organism evidence="2">
    <name type="scientific">Octopus bimaculoides</name>
    <name type="common">California two-spotted octopus</name>
    <dbReference type="NCBI Taxonomy" id="37653"/>
    <lineage>
        <taxon>Eukaryota</taxon>
        <taxon>Metazoa</taxon>
        <taxon>Spiralia</taxon>
        <taxon>Lophotrochozoa</taxon>
        <taxon>Mollusca</taxon>
        <taxon>Cephalopoda</taxon>
        <taxon>Coleoidea</taxon>
        <taxon>Octopodiformes</taxon>
        <taxon>Octopoda</taxon>
        <taxon>Incirrata</taxon>
        <taxon>Octopodidae</taxon>
        <taxon>Octopus</taxon>
    </lineage>
</organism>
<accession>A0A0L8GR78</accession>
<dbReference type="InterPro" id="IPR024445">
    <property type="entry name" value="Tnp_ISXO2-like"/>
</dbReference>
<proteinExistence type="predicted"/>
<evidence type="ECO:0000313" key="2">
    <source>
        <dbReference type="EMBL" id="KOF79571.1"/>
    </source>
</evidence>
<dbReference type="OrthoDB" id="10062329at2759"/>
<dbReference type="STRING" id="37653.A0A0L8GR78"/>
<dbReference type="Pfam" id="PF12762">
    <property type="entry name" value="DDE_Tnp_IS1595"/>
    <property type="match status" value="1"/>
</dbReference>
<dbReference type="OMA" id="CHEPRSI"/>